<dbReference type="GO" id="GO:0003677">
    <property type="term" value="F:DNA binding"/>
    <property type="evidence" value="ECO:0007669"/>
    <property type="project" value="InterPro"/>
</dbReference>
<dbReference type="InterPro" id="IPR002104">
    <property type="entry name" value="Integrase_catalytic"/>
</dbReference>
<keyword evidence="1" id="KW-0233">DNA recombination</keyword>
<dbReference type="InterPro" id="IPR013762">
    <property type="entry name" value="Integrase-like_cat_sf"/>
</dbReference>
<dbReference type="AlphaFoldDB" id="A0A972FM23"/>
<organism evidence="3 4">
    <name type="scientific">Flavobacterium silvaticum</name>
    <dbReference type="NCBI Taxonomy" id="1852020"/>
    <lineage>
        <taxon>Bacteria</taxon>
        <taxon>Pseudomonadati</taxon>
        <taxon>Bacteroidota</taxon>
        <taxon>Flavobacteriia</taxon>
        <taxon>Flavobacteriales</taxon>
        <taxon>Flavobacteriaceae</taxon>
        <taxon>Flavobacterium</taxon>
    </lineage>
</organism>
<sequence length="76" mass="8601">MRTLKEIADILGIDKKLSHHVARKTFASTVLLFNDVPMEIVSELLGHSKITTTQMHYGKVVQKKVSEQVGQLREKV</sequence>
<dbReference type="Pfam" id="PF00589">
    <property type="entry name" value="Phage_integrase"/>
    <property type="match status" value="1"/>
</dbReference>
<dbReference type="PROSITE" id="PS51898">
    <property type="entry name" value="TYR_RECOMBINASE"/>
    <property type="match status" value="1"/>
</dbReference>
<evidence type="ECO:0000313" key="4">
    <source>
        <dbReference type="Proteomes" id="UP000712080"/>
    </source>
</evidence>
<gene>
    <name evidence="3" type="ORF">G6047_10700</name>
</gene>
<comment type="caution">
    <text evidence="3">The sequence shown here is derived from an EMBL/GenBank/DDBJ whole genome shotgun (WGS) entry which is preliminary data.</text>
</comment>
<evidence type="ECO:0000313" key="3">
    <source>
        <dbReference type="EMBL" id="NMH28501.1"/>
    </source>
</evidence>
<keyword evidence="4" id="KW-1185">Reference proteome</keyword>
<evidence type="ECO:0000256" key="1">
    <source>
        <dbReference type="ARBA" id="ARBA00023172"/>
    </source>
</evidence>
<dbReference type="SUPFAM" id="SSF56349">
    <property type="entry name" value="DNA breaking-rejoining enzymes"/>
    <property type="match status" value="1"/>
</dbReference>
<proteinExistence type="predicted"/>
<reference evidence="3" key="1">
    <citation type="submission" date="2020-02" db="EMBL/GenBank/DDBJ databases">
        <title>Flavobacterium sp. genome.</title>
        <authorList>
            <person name="Jung H.S."/>
            <person name="Baek J.H."/>
            <person name="Jeon C.O."/>
        </authorList>
    </citation>
    <scope>NUCLEOTIDE SEQUENCE</scope>
    <source>
        <strain evidence="3">SE-s28</strain>
    </source>
</reference>
<name>A0A972FM23_9FLAO</name>
<evidence type="ECO:0000259" key="2">
    <source>
        <dbReference type="PROSITE" id="PS51898"/>
    </source>
</evidence>
<accession>A0A972FM23</accession>
<protein>
    <submittedName>
        <fullName evidence="3">Tyrosine-type recombinase/integrase</fullName>
    </submittedName>
</protein>
<dbReference type="GO" id="GO:0015074">
    <property type="term" value="P:DNA integration"/>
    <property type="evidence" value="ECO:0007669"/>
    <property type="project" value="InterPro"/>
</dbReference>
<dbReference type="GO" id="GO:0006310">
    <property type="term" value="P:DNA recombination"/>
    <property type="evidence" value="ECO:0007669"/>
    <property type="project" value="UniProtKB-KW"/>
</dbReference>
<dbReference type="InterPro" id="IPR011010">
    <property type="entry name" value="DNA_brk_join_enz"/>
</dbReference>
<dbReference type="Proteomes" id="UP000712080">
    <property type="component" value="Unassembled WGS sequence"/>
</dbReference>
<feature type="domain" description="Tyr recombinase" evidence="2">
    <location>
        <begin position="1"/>
        <end position="70"/>
    </location>
</feature>
<dbReference type="Gene3D" id="1.10.443.10">
    <property type="entry name" value="Intergrase catalytic core"/>
    <property type="match status" value="1"/>
</dbReference>
<dbReference type="EMBL" id="JAAMPU010000106">
    <property type="protein sequence ID" value="NMH28501.1"/>
    <property type="molecule type" value="Genomic_DNA"/>
</dbReference>